<reference evidence="2 3" key="1">
    <citation type="submission" date="2021-03" db="EMBL/GenBank/DDBJ databases">
        <title>Antimicrobial resistance genes in bacteria isolated from Japanese honey, and their potential for conferring macrolide and lincosamide resistance in the American foulbrood pathogen Paenibacillus larvae.</title>
        <authorList>
            <person name="Okamoto M."/>
            <person name="Kumagai M."/>
            <person name="Kanamori H."/>
            <person name="Takamatsu D."/>
        </authorList>
    </citation>
    <scope>NUCLEOTIDE SEQUENCE [LARGE SCALE GENOMIC DNA]</scope>
    <source>
        <strain evidence="2 3">J21TS7</strain>
    </source>
</reference>
<evidence type="ECO:0000256" key="1">
    <source>
        <dbReference type="SAM" id="MobiDB-lite"/>
    </source>
</evidence>
<evidence type="ECO:0000313" key="3">
    <source>
        <dbReference type="Proteomes" id="UP000676601"/>
    </source>
</evidence>
<name>A0ABQ4LPI2_9BACL</name>
<dbReference type="Proteomes" id="UP000676601">
    <property type="component" value="Unassembled WGS sequence"/>
</dbReference>
<protein>
    <submittedName>
        <fullName evidence="2">Uncharacterized protein</fullName>
    </submittedName>
</protein>
<dbReference type="EMBL" id="BORU01000011">
    <property type="protein sequence ID" value="GIO58426.1"/>
    <property type="molecule type" value="Genomic_DNA"/>
</dbReference>
<proteinExistence type="predicted"/>
<feature type="region of interest" description="Disordered" evidence="1">
    <location>
        <begin position="1"/>
        <end position="60"/>
    </location>
</feature>
<feature type="compositionally biased region" description="Basic and acidic residues" evidence="1">
    <location>
        <begin position="1"/>
        <end position="12"/>
    </location>
</feature>
<organism evidence="2 3">
    <name type="scientific">Paenibacillus cineris</name>
    <dbReference type="NCBI Taxonomy" id="237530"/>
    <lineage>
        <taxon>Bacteria</taxon>
        <taxon>Bacillati</taxon>
        <taxon>Bacillota</taxon>
        <taxon>Bacilli</taxon>
        <taxon>Bacillales</taxon>
        <taxon>Paenibacillaceae</taxon>
        <taxon>Paenibacillus</taxon>
    </lineage>
</organism>
<evidence type="ECO:0000313" key="2">
    <source>
        <dbReference type="EMBL" id="GIO58426.1"/>
    </source>
</evidence>
<accession>A0ABQ4LPI2</accession>
<keyword evidence="3" id="KW-1185">Reference proteome</keyword>
<gene>
    <name evidence="2" type="ORF">J21TS7_67440</name>
</gene>
<sequence>MVRRRGLERPGIEGKSPVAESQFPPRRIPSSAGHVKPRMNLAGPSAKAKYSLATDSETVP</sequence>
<comment type="caution">
    <text evidence="2">The sequence shown here is derived from an EMBL/GenBank/DDBJ whole genome shotgun (WGS) entry which is preliminary data.</text>
</comment>